<gene>
    <name evidence="1" type="ORF">AB2U05_14190</name>
</gene>
<dbReference type="AlphaFoldDB" id="A0AB39TJW2"/>
<name>A0AB39TJW2_9ACTN</name>
<proteinExistence type="predicted"/>
<organism evidence="1">
    <name type="scientific">Streptomyces sp. Y1</name>
    <dbReference type="NCBI Taxonomy" id="3238634"/>
    <lineage>
        <taxon>Bacteria</taxon>
        <taxon>Bacillati</taxon>
        <taxon>Actinomycetota</taxon>
        <taxon>Actinomycetes</taxon>
        <taxon>Kitasatosporales</taxon>
        <taxon>Streptomycetaceae</taxon>
        <taxon>Streptomyces</taxon>
    </lineage>
</organism>
<evidence type="ECO:0000313" key="1">
    <source>
        <dbReference type="EMBL" id="XDQ79525.1"/>
    </source>
</evidence>
<reference evidence="1" key="1">
    <citation type="submission" date="2024-07" db="EMBL/GenBank/DDBJ databases">
        <authorList>
            <person name="Yu S.T."/>
        </authorList>
    </citation>
    <scope>NUCLEOTIDE SEQUENCE</scope>
    <source>
        <strain evidence="1">Y1</strain>
    </source>
</reference>
<sequence>MTILSTWSPVGTPAGGVPTGLADACLRVGRDLLGTIPERLPAGFRWMLAEEGPDGLPAGPALGWWAGEPLFWRGVDVTLPDARLALFVADLVQDHLTGYAFVQWPECPGHTHPLEPVADAGEAWWRCPASHRKLSPIGLLAGPAPA</sequence>
<protein>
    <submittedName>
        <fullName evidence="1">Uncharacterized protein</fullName>
    </submittedName>
</protein>
<dbReference type="RefSeq" id="WP_369183389.1">
    <property type="nucleotide sequence ID" value="NZ_CP163445.1"/>
</dbReference>
<dbReference type="EMBL" id="CP163445">
    <property type="protein sequence ID" value="XDQ79525.1"/>
    <property type="molecule type" value="Genomic_DNA"/>
</dbReference>
<accession>A0AB39TJW2</accession>